<dbReference type="Proteomes" id="UP000001882">
    <property type="component" value="Chromosome"/>
</dbReference>
<dbReference type="STRING" id="304371.MCP_1584"/>
<reference evidence="1 2" key="1">
    <citation type="journal article" date="2007" name="Appl. Environ. Microbiol.">
        <title>Isolation of key methanogens for global methane emission from rice paddy fields: a novel isolate affiliated with the clone cluster rice cluster I.</title>
        <authorList>
            <person name="Sakai S."/>
            <person name="Imachi H."/>
            <person name="Sekiguchi Y."/>
            <person name="Ohashi A."/>
            <person name="Harada H."/>
            <person name="Kamagata Y."/>
        </authorList>
    </citation>
    <scope>NUCLEOTIDE SEQUENCE [LARGE SCALE GENOMIC DNA]</scope>
    <source>
        <strain evidence="2">DSM 17711 / JCM 13418 / NBRC 101707 / SANAE</strain>
    </source>
</reference>
<dbReference type="RefSeq" id="WP_012900335.1">
    <property type="nucleotide sequence ID" value="NC_013665.1"/>
</dbReference>
<reference evidence="1 2" key="2">
    <citation type="journal article" date="2008" name="Int. J. Syst. Evol. Microbiol.">
        <title>Methanocella paludicola gen. nov., sp. nov., a methane-producing archaeon, the first isolate of the lineage 'Rice Cluster I', and proposal of the new archaeal order Methanocellales ord. nov.</title>
        <authorList>
            <person name="Sakai S."/>
            <person name="Imachi H."/>
            <person name="Hanada S."/>
            <person name="Ohashi A."/>
            <person name="Harada H."/>
            <person name="Kamagata Y."/>
        </authorList>
    </citation>
    <scope>NUCLEOTIDE SEQUENCE [LARGE SCALE GENOMIC DNA]</scope>
    <source>
        <strain evidence="2">DSM 17711 / JCM 13418 / NBRC 101707 / SANAE</strain>
    </source>
</reference>
<dbReference type="eggNOG" id="arCOG06870">
    <property type="taxonomic scope" value="Archaea"/>
</dbReference>
<dbReference type="PATRIC" id="fig|304371.9.peg.1620"/>
<dbReference type="SUPFAM" id="SSF109604">
    <property type="entry name" value="HD-domain/PDEase-like"/>
    <property type="match status" value="1"/>
</dbReference>
<dbReference type="GeneID" id="8681505"/>
<organism evidence="1 2">
    <name type="scientific">Methanocella paludicola (strain DSM 17711 / JCM 13418 / NBRC 101707 / SANAE)</name>
    <dbReference type="NCBI Taxonomy" id="304371"/>
    <lineage>
        <taxon>Archaea</taxon>
        <taxon>Methanobacteriati</taxon>
        <taxon>Methanobacteriota</taxon>
        <taxon>Stenosarchaea group</taxon>
        <taxon>Methanomicrobia</taxon>
        <taxon>Methanocellales</taxon>
        <taxon>Methanocellaceae</taxon>
        <taxon>Methanocella</taxon>
    </lineage>
</organism>
<dbReference type="OrthoDB" id="147258at2157"/>
<evidence type="ECO:0000313" key="2">
    <source>
        <dbReference type="Proteomes" id="UP000001882"/>
    </source>
</evidence>
<proteinExistence type="predicted"/>
<name>D1YYY4_METPS</name>
<gene>
    <name evidence="1" type="ordered locus">MCP_1584</name>
</gene>
<reference evidence="2" key="3">
    <citation type="journal article" date="2011" name="PLoS ONE">
        <title>Genome sequence of a mesophilic hydrogenotrophic methanogen Methanocella paludicola, the first cultivated representative of the order Methanocellales.</title>
        <authorList>
            <person name="Sakai S."/>
            <person name="Takaki Y."/>
            <person name="Shimamura S."/>
            <person name="Sekine M."/>
            <person name="Tajima T."/>
            <person name="Kosugi H."/>
            <person name="Ichikawa N."/>
            <person name="Tasumi E."/>
            <person name="Hiraki A.T."/>
            <person name="Shimizu A."/>
            <person name="Kato Y."/>
            <person name="Nishiko R."/>
            <person name="Mori K."/>
            <person name="Fujita N."/>
            <person name="Imachi H."/>
            <person name="Takai K."/>
        </authorList>
    </citation>
    <scope>NUCLEOTIDE SEQUENCE [LARGE SCALE GENOMIC DNA]</scope>
    <source>
        <strain evidence="2">DSM 17711 / JCM 13418 / NBRC 101707 / SANAE</strain>
    </source>
</reference>
<evidence type="ECO:0008006" key="3">
    <source>
        <dbReference type="Google" id="ProtNLM"/>
    </source>
</evidence>
<dbReference type="KEGG" id="mpd:MCP_1584"/>
<evidence type="ECO:0000313" key="1">
    <source>
        <dbReference type="EMBL" id="BAI61656.1"/>
    </source>
</evidence>
<protein>
    <recommendedName>
        <fullName evidence="3">HD domain-containing protein</fullName>
    </recommendedName>
</protein>
<accession>D1YYY4</accession>
<dbReference type="Gene3D" id="1.10.3210.10">
    <property type="entry name" value="Hypothetical protein af1432"/>
    <property type="match status" value="1"/>
</dbReference>
<sequence>MPTLEMAIALAASAHAGQKDKAGAPYILHPLRVMFQVESLTEKVVAILHDVVEDTPIDLPMLEKLGYPKEVTDALALLTKRRGEPYEAFIERVKTNTVATRVKLADLNDNLDVRRFKDPSLVNVDRIKRYIRAKAVLTEAMNKIQ</sequence>
<dbReference type="EMBL" id="AP011532">
    <property type="protein sequence ID" value="BAI61656.1"/>
    <property type="molecule type" value="Genomic_DNA"/>
</dbReference>
<dbReference type="InParanoid" id="D1YYY4"/>
<dbReference type="AlphaFoldDB" id="D1YYY4"/>
<keyword evidence="2" id="KW-1185">Reference proteome</keyword>